<evidence type="ECO:0000313" key="3">
    <source>
        <dbReference type="Proteomes" id="UP000517759"/>
    </source>
</evidence>
<dbReference type="EMBL" id="JACIDN010000015">
    <property type="protein sequence ID" value="MBB3905601.1"/>
    <property type="molecule type" value="Genomic_DNA"/>
</dbReference>
<gene>
    <name evidence="2" type="ORF">GGR33_005142</name>
</gene>
<protein>
    <submittedName>
        <fullName evidence="2">Uncharacterized protein</fullName>
    </submittedName>
</protein>
<evidence type="ECO:0000256" key="1">
    <source>
        <dbReference type="SAM" id="MobiDB-lite"/>
    </source>
</evidence>
<dbReference type="AlphaFoldDB" id="A0A7W6F9Y4"/>
<sequence>MRIGSRPGWVHPQKTSAPNRLFGASRAASRCMTSSSSRSDAGHPRAGFDRIGGSTIKPIATVRRFNRTGEGASCLAKTSDQAVATTEESRHCRFAAKLTPLRADNRVYYLSKLKHVHWI</sequence>
<dbReference type="RefSeq" id="WP_183513634.1">
    <property type="nucleotide sequence ID" value="NZ_BSPG01000069.1"/>
</dbReference>
<accession>A0A7W6F9Y4</accession>
<comment type="caution">
    <text evidence="2">The sequence shown here is derived from an EMBL/GenBank/DDBJ whole genome shotgun (WGS) entry which is preliminary data.</text>
</comment>
<organism evidence="2 3">
    <name type="scientific">Methylobacterium brachythecii</name>
    <dbReference type="NCBI Taxonomy" id="1176177"/>
    <lineage>
        <taxon>Bacteria</taxon>
        <taxon>Pseudomonadati</taxon>
        <taxon>Pseudomonadota</taxon>
        <taxon>Alphaproteobacteria</taxon>
        <taxon>Hyphomicrobiales</taxon>
        <taxon>Methylobacteriaceae</taxon>
        <taxon>Methylobacterium</taxon>
    </lineage>
</organism>
<proteinExistence type="predicted"/>
<evidence type="ECO:0000313" key="2">
    <source>
        <dbReference type="EMBL" id="MBB3905601.1"/>
    </source>
</evidence>
<feature type="region of interest" description="Disordered" evidence="1">
    <location>
        <begin position="32"/>
        <end position="52"/>
    </location>
</feature>
<name>A0A7W6F9Y4_9HYPH</name>
<reference evidence="2 3" key="1">
    <citation type="submission" date="2020-08" db="EMBL/GenBank/DDBJ databases">
        <title>Genomic Encyclopedia of Type Strains, Phase IV (KMG-IV): sequencing the most valuable type-strain genomes for metagenomic binning, comparative biology and taxonomic classification.</title>
        <authorList>
            <person name="Goeker M."/>
        </authorList>
    </citation>
    <scope>NUCLEOTIDE SEQUENCE [LARGE SCALE GENOMIC DNA]</scope>
    <source>
        <strain evidence="2 3">DSM 24105</strain>
    </source>
</reference>
<dbReference type="Proteomes" id="UP000517759">
    <property type="component" value="Unassembled WGS sequence"/>
</dbReference>